<dbReference type="Pfam" id="PF02897">
    <property type="entry name" value="Peptidase_S9_N"/>
    <property type="match status" value="1"/>
</dbReference>
<proteinExistence type="inferred from homology"/>
<evidence type="ECO:0000256" key="5">
    <source>
        <dbReference type="ARBA" id="ARBA00022764"/>
    </source>
</evidence>
<evidence type="ECO:0000256" key="2">
    <source>
        <dbReference type="ARBA" id="ARBA00005228"/>
    </source>
</evidence>
<dbReference type="GO" id="GO:0042597">
    <property type="term" value="C:periplasmic space"/>
    <property type="evidence" value="ECO:0007669"/>
    <property type="project" value="UniProtKB-SubCell"/>
</dbReference>
<dbReference type="SUPFAM" id="SSF50993">
    <property type="entry name" value="Peptidase/esterase 'gauge' domain"/>
    <property type="match status" value="1"/>
</dbReference>
<dbReference type="SUPFAM" id="SSF53474">
    <property type="entry name" value="alpha/beta-Hydrolases"/>
    <property type="match status" value="1"/>
</dbReference>
<reference evidence="12 13" key="1">
    <citation type="submission" date="2019-06" db="EMBL/GenBank/DDBJ databases">
        <title>Flavobacteriaceae Paucihalobacterium erythroidium CWB-1, complete genome.</title>
        <authorList>
            <person name="Wu S."/>
        </authorList>
    </citation>
    <scope>NUCLEOTIDE SEQUENCE [LARGE SCALE GENOMIC DNA]</scope>
    <source>
        <strain evidence="12 13">CWB-1</strain>
    </source>
</reference>
<feature type="domain" description="Peptidase S9A N-terminal" evidence="11">
    <location>
        <begin position="5"/>
        <end position="404"/>
    </location>
</feature>
<evidence type="ECO:0000256" key="6">
    <source>
        <dbReference type="ARBA" id="ARBA00022801"/>
    </source>
</evidence>
<evidence type="ECO:0000256" key="7">
    <source>
        <dbReference type="ARBA" id="ARBA00022825"/>
    </source>
</evidence>
<sequence length="681" mass="78891">MQLPPRAKKIETKITVHGDTRIDDYFWLNERDHKDVLDYINDENAFYEEETKHLADFREQLFLEMKARIKEDDSSVPYKYNGYWYIVRYEVNKDYPIYTRKKESLEAEEEILFDCNEMAAGYVYFKMVGLSVSPDNTKIAFGLDTVGRRQYEIRIKDLTTGNILDDVIPNTTGSAAWANDNQTFFYTKKDEKTLRADSVYKHKLGSKLADYCVFVEKDDTFGTTVYKSKSRDYIIIACYSTVSNEYHILNADTPDENFECFQKRIRDLEYSISHYKDSFYIVTNADEAFNFKLMKTPVSKTGIENWHEVIAHSEDTLIEDIDIFKDYLVVSERTNGLNQIKVIRWDDDSSYYLSFDSETYLVNTTSNVDFDTELLRYSYSSLTTPNSTFDFNMRTKEKILLKQQEIVGGYNEANYQSQRVWATAQDGTQIPISMVYKKGIKNDSNNPLLLYAYGSYGITVDPYFSTLRLSLLDRGFIYAIAHIRGGEYLGRKWYDNGKLLQKKNTFSDFIDCSKFLIDQKYTSASHLYAMGGSAGGLLMGAVINQAPQLYNGIVAAVPFVDVVNTMLDDTIPLTTGEYDEWGNPHEETYYHYIKSYSPYDQVKAQDYPNMLVTTGYHDSQVQYWEPAKWVAKLREFKTNNNKLYLKTNMEAGHGGASGRFEALKEDAEEYAFLLDLENITR</sequence>
<dbReference type="InterPro" id="IPR002470">
    <property type="entry name" value="Peptidase_S9A"/>
</dbReference>
<evidence type="ECO:0000259" key="11">
    <source>
        <dbReference type="Pfam" id="PF02897"/>
    </source>
</evidence>
<dbReference type="PANTHER" id="PTHR11757">
    <property type="entry name" value="PROTEASE FAMILY S9A OLIGOPEPTIDASE"/>
    <property type="match status" value="1"/>
</dbReference>
<evidence type="ECO:0000259" key="10">
    <source>
        <dbReference type="Pfam" id="PF00326"/>
    </source>
</evidence>
<comment type="subcellular location">
    <subcellularLocation>
        <location evidence="1">Periplasm</location>
    </subcellularLocation>
</comment>
<evidence type="ECO:0000256" key="3">
    <source>
        <dbReference type="ARBA" id="ARBA00022670"/>
    </source>
</evidence>
<comment type="caution">
    <text evidence="12">The sequence shown here is derived from an EMBL/GenBank/DDBJ whole genome shotgun (WGS) entry which is preliminary data.</text>
</comment>
<dbReference type="PANTHER" id="PTHR11757:SF19">
    <property type="entry name" value="PROLYL ENDOPEPTIDASE-LIKE"/>
    <property type="match status" value="1"/>
</dbReference>
<evidence type="ECO:0000256" key="8">
    <source>
        <dbReference type="ARBA" id="ARBA00060121"/>
    </source>
</evidence>
<name>A0A506PG33_9FLAO</name>
<dbReference type="GO" id="GO:0004252">
    <property type="term" value="F:serine-type endopeptidase activity"/>
    <property type="evidence" value="ECO:0007669"/>
    <property type="project" value="InterPro"/>
</dbReference>
<dbReference type="Gene3D" id="3.40.50.1820">
    <property type="entry name" value="alpha/beta hydrolase"/>
    <property type="match status" value="1"/>
</dbReference>
<evidence type="ECO:0000256" key="1">
    <source>
        <dbReference type="ARBA" id="ARBA00004418"/>
    </source>
</evidence>
<evidence type="ECO:0000256" key="4">
    <source>
        <dbReference type="ARBA" id="ARBA00022729"/>
    </source>
</evidence>
<protein>
    <recommendedName>
        <fullName evidence="9">Proline-specific endopeptidase</fullName>
    </recommendedName>
</protein>
<dbReference type="OrthoDB" id="9801421at2"/>
<evidence type="ECO:0000313" key="12">
    <source>
        <dbReference type="EMBL" id="TPV32534.1"/>
    </source>
</evidence>
<feature type="domain" description="Peptidase S9 prolyl oligopeptidase catalytic" evidence="10">
    <location>
        <begin position="463"/>
        <end position="675"/>
    </location>
</feature>
<dbReference type="FunFam" id="3.40.50.1820:FF:000005">
    <property type="entry name" value="Prolyl endopeptidase"/>
    <property type="match status" value="1"/>
</dbReference>
<dbReference type="EMBL" id="VHIQ01000006">
    <property type="protein sequence ID" value="TPV32534.1"/>
    <property type="molecule type" value="Genomic_DNA"/>
</dbReference>
<keyword evidence="4" id="KW-0732">Signal</keyword>
<dbReference type="Proteomes" id="UP000317332">
    <property type="component" value="Unassembled WGS sequence"/>
</dbReference>
<comment type="function">
    <text evidence="8">Cleaves peptide bonds on the C-terminal side of prolyl residues within peptides that are up to approximately 30 amino acids long. Has an absolute requirement for an X-Pro bond in the trans configuration immediately preceding the Pro-Y scissible bond.</text>
</comment>
<dbReference type="InterPro" id="IPR023302">
    <property type="entry name" value="Pept_S9A_N"/>
</dbReference>
<dbReference type="Pfam" id="PF00326">
    <property type="entry name" value="Peptidase_S9"/>
    <property type="match status" value="1"/>
</dbReference>
<organism evidence="12 13">
    <name type="scientific">Paucihalobacter ruber</name>
    <dbReference type="NCBI Taxonomy" id="2567861"/>
    <lineage>
        <taxon>Bacteria</taxon>
        <taxon>Pseudomonadati</taxon>
        <taxon>Bacteroidota</taxon>
        <taxon>Flavobacteriia</taxon>
        <taxon>Flavobacteriales</taxon>
        <taxon>Flavobacteriaceae</taxon>
        <taxon>Paucihalobacter</taxon>
    </lineage>
</organism>
<evidence type="ECO:0000256" key="9">
    <source>
        <dbReference type="ARBA" id="ARBA00081187"/>
    </source>
</evidence>
<keyword evidence="6" id="KW-0378">Hydrolase</keyword>
<comment type="similarity">
    <text evidence="2">Belongs to the peptidase S9A family.</text>
</comment>
<keyword evidence="3" id="KW-0645">Protease</keyword>
<evidence type="ECO:0000313" key="13">
    <source>
        <dbReference type="Proteomes" id="UP000317332"/>
    </source>
</evidence>
<dbReference type="InterPro" id="IPR001375">
    <property type="entry name" value="Peptidase_S9_cat"/>
</dbReference>
<keyword evidence="13" id="KW-1185">Reference proteome</keyword>
<dbReference type="GO" id="GO:0006508">
    <property type="term" value="P:proteolysis"/>
    <property type="evidence" value="ECO:0007669"/>
    <property type="project" value="UniProtKB-KW"/>
</dbReference>
<gene>
    <name evidence="12" type="ORF">FJ651_12760</name>
</gene>
<keyword evidence="5" id="KW-0574">Periplasm</keyword>
<dbReference type="AlphaFoldDB" id="A0A506PG33"/>
<keyword evidence="7" id="KW-0720">Serine protease</keyword>
<dbReference type="PRINTS" id="PR00862">
    <property type="entry name" value="PROLIGOPTASE"/>
</dbReference>
<accession>A0A506PG33</accession>
<dbReference type="Gene3D" id="2.130.10.120">
    <property type="entry name" value="Prolyl oligopeptidase, N-terminal domain"/>
    <property type="match status" value="1"/>
</dbReference>
<dbReference type="InterPro" id="IPR051543">
    <property type="entry name" value="Serine_Peptidase_S9A"/>
</dbReference>
<dbReference type="InterPro" id="IPR029058">
    <property type="entry name" value="AB_hydrolase_fold"/>
</dbReference>